<feature type="binding site" evidence="7">
    <location>
        <position position="355"/>
    </location>
    <ligand>
        <name>Zn(2+)</name>
        <dbReference type="ChEBI" id="CHEBI:29105"/>
    </ligand>
</feature>
<dbReference type="STRING" id="1409788.NC99_06210"/>
<feature type="binding site" evidence="7">
    <location>
        <position position="183"/>
    </location>
    <ligand>
        <name>4-imidazolone-5-propanoate</name>
        <dbReference type="ChEBI" id="CHEBI:77893"/>
    </ligand>
</feature>
<dbReference type="AlphaFoldDB" id="A0A0L8VE67"/>
<evidence type="ECO:0000256" key="4">
    <source>
        <dbReference type="ARBA" id="ARBA00022808"/>
    </source>
</evidence>
<dbReference type="GO" id="GO:0019556">
    <property type="term" value="P:L-histidine catabolic process to glutamate and formamide"/>
    <property type="evidence" value="ECO:0007669"/>
    <property type="project" value="UniProtKB-UniRule"/>
</dbReference>
<feature type="binding site" evidence="7">
    <location>
        <position position="120"/>
    </location>
    <ligand>
        <name>4-imidazolone-5-propanoate</name>
        <dbReference type="ChEBI" id="CHEBI:77893"/>
    </ligand>
</feature>
<reference evidence="10" key="1">
    <citation type="submission" date="2015-07" db="EMBL/GenBank/DDBJ databases">
        <title>Genome sequencing of Sunxiuqinia dokdonensis strain SK.</title>
        <authorList>
            <person name="Ahn S."/>
            <person name="Kim B.-C."/>
        </authorList>
    </citation>
    <scope>NUCLEOTIDE SEQUENCE [LARGE SCALE GENOMIC DNA]</scope>
    <source>
        <strain evidence="10">SK</strain>
    </source>
</reference>
<dbReference type="EC" id="3.5.2.7" evidence="1 7"/>
<evidence type="ECO:0000256" key="6">
    <source>
        <dbReference type="ARBA" id="ARBA00023004"/>
    </source>
</evidence>
<keyword evidence="5 7" id="KW-0862">Zinc</keyword>
<evidence type="ECO:0000256" key="3">
    <source>
        <dbReference type="ARBA" id="ARBA00022801"/>
    </source>
</evidence>
<dbReference type="Proteomes" id="UP000036958">
    <property type="component" value="Unassembled WGS sequence"/>
</dbReference>
<dbReference type="Pfam" id="PF01979">
    <property type="entry name" value="Amidohydro_1"/>
    <property type="match status" value="1"/>
</dbReference>
<dbReference type="SUPFAM" id="SSF51338">
    <property type="entry name" value="Composite domain of metallo-dependent hydrolases"/>
    <property type="match status" value="2"/>
</dbReference>
<dbReference type="InterPro" id="IPR006680">
    <property type="entry name" value="Amidohydro-rel"/>
</dbReference>
<keyword evidence="3 7" id="KW-0378">Hydrolase</keyword>
<evidence type="ECO:0000256" key="5">
    <source>
        <dbReference type="ARBA" id="ARBA00022833"/>
    </source>
</evidence>
<dbReference type="PANTHER" id="PTHR42752">
    <property type="entry name" value="IMIDAZOLONEPROPIONASE"/>
    <property type="match status" value="1"/>
</dbReference>
<comment type="function">
    <text evidence="7">Catalyzes the hydrolytic cleavage of the carbon-nitrogen bond in imidazolone-5-propanoate to yield N-formimidoyl-L-glutamate. It is the third step in the universal histidine degradation pathway.</text>
</comment>
<organism evidence="9 10">
    <name type="scientific">Sunxiuqinia dokdonensis</name>
    <dbReference type="NCBI Taxonomy" id="1409788"/>
    <lineage>
        <taxon>Bacteria</taxon>
        <taxon>Pseudomonadati</taxon>
        <taxon>Bacteroidota</taxon>
        <taxon>Bacteroidia</taxon>
        <taxon>Marinilabiliales</taxon>
        <taxon>Prolixibacteraceae</taxon>
        <taxon>Sunxiuqinia</taxon>
    </lineage>
</organism>
<dbReference type="GO" id="GO:0005737">
    <property type="term" value="C:cytoplasm"/>
    <property type="evidence" value="ECO:0007669"/>
    <property type="project" value="UniProtKB-SubCell"/>
</dbReference>
<comment type="catalytic activity">
    <reaction evidence="7">
        <text>4-imidazolone-5-propanoate + H2O = N-formimidoyl-L-glutamate</text>
        <dbReference type="Rhea" id="RHEA:23660"/>
        <dbReference type="ChEBI" id="CHEBI:15377"/>
        <dbReference type="ChEBI" id="CHEBI:58928"/>
        <dbReference type="ChEBI" id="CHEBI:77893"/>
        <dbReference type="EC" id="3.5.2.7"/>
    </reaction>
</comment>
<dbReference type="SUPFAM" id="SSF51556">
    <property type="entry name" value="Metallo-dependent hydrolases"/>
    <property type="match status" value="1"/>
</dbReference>
<evidence type="ECO:0000256" key="2">
    <source>
        <dbReference type="ARBA" id="ARBA00022723"/>
    </source>
</evidence>
<dbReference type="EMBL" id="LGIA01000025">
    <property type="protein sequence ID" value="KOH46482.1"/>
    <property type="molecule type" value="Genomic_DNA"/>
</dbReference>
<dbReference type="NCBIfam" id="TIGR01224">
    <property type="entry name" value="hutI"/>
    <property type="match status" value="1"/>
</dbReference>
<accession>A0A0L8VE67</accession>
<comment type="similarity">
    <text evidence="7">Belongs to the metallo-dependent hydrolases superfamily. HutI family.</text>
</comment>
<dbReference type="InterPro" id="IPR032466">
    <property type="entry name" value="Metal_Hydrolase"/>
</dbReference>
<feature type="binding site" evidence="7">
    <location>
        <position position="216"/>
    </location>
    <ligand>
        <name>4-imidazolone-5-propanoate</name>
        <dbReference type="ChEBI" id="CHEBI:77893"/>
    </ligand>
</feature>
<feature type="binding site" evidence="7">
    <location>
        <position position="111"/>
    </location>
    <ligand>
        <name>Zn(2+)</name>
        <dbReference type="ChEBI" id="CHEBI:29105"/>
    </ligand>
</feature>
<evidence type="ECO:0000313" key="9">
    <source>
        <dbReference type="EMBL" id="KOH46482.1"/>
    </source>
</evidence>
<feature type="domain" description="Amidohydrolase-related" evidence="8">
    <location>
        <begin position="102"/>
        <end position="443"/>
    </location>
</feature>
<feature type="binding site" evidence="7">
    <location>
        <position position="281"/>
    </location>
    <ligand>
        <name>Zn(2+)</name>
        <dbReference type="ChEBI" id="CHEBI:29105"/>
    </ligand>
</feature>
<keyword evidence="2 7" id="KW-0479">Metal-binding</keyword>
<protein>
    <recommendedName>
        <fullName evidence="1 7">Imidazolonepropionase</fullName>
        <ecNumber evidence="1 7">3.5.2.7</ecNumber>
    </recommendedName>
    <alternativeName>
        <fullName evidence="7">Imidazolone-5-propionate hydrolase</fullName>
    </alternativeName>
</protein>
<keyword evidence="7" id="KW-0963">Cytoplasm</keyword>
<dbReference type="UniPathway" id="UPA00379">
    <property type="reaction ID" value="UER00551"/>
</dbReference>
<evidence type="ECO:0000313" key="10">
    <source>
        <dbReference type="Proteomes" id="UP000036958"/>
    </source>
</evidence>
<dbReference type="GO" id="GO:0008270">
    <property type="term" value="F:zinc ion binding"/>
    <property type="evidence" value="ECO:0007669"/>
    <property type="project" value="UniProtKB-UniRule"/>
</dbReference>
<feature type="binding site" evidence="7">
    <location>
        <position position="183"/>
    </location>
    <ligand>
        <name>N-formimidoyl-L-glutamate</name>
        <dbReference type="ChEBI" id="CHEBI:58928"/>
    </ligand>
</feature>
<feature type="binding site" evidence="7">
    <location>
        <position position="113"/>
    </location>
    <ligand>
        <name>Zn(2+)</name>
        <dbReference type="ChEBI" id="CHEBI:29105"/>
    </ligand>
</feature>
<feature type="binding site" evidence="7">
    <location>
        <position position="357"/>
    </location>
    <ligand>
        <name>N-formimidoyl-L-glutamate</name>
        <dbReference type="ChEBI" id="CHEBI:58928"/>
    </ligand>
</feature>
<feature type="binding site" evidence="7">
    <location>
        <position position="113"/>
    </location>
    <ligand>
        <name>Fe(3+)</name>
        <dbReference type="ChEBI" id="CHEBI:29034"/>
    </ligand>
</feature>
<feature type="binding site" evidence="7">
    <location>
        <position position="281"/>
    </location>
    <ligand>
        <name>Fe(3+)</name>
        <dbReference type="ChEBI" id="CHEBI:29034"/>
    </ligand>
</feature>
<evidence type="ECO:0000256" key="1">
    <source>
        <dbReference type="ARBA" id="ARBA00012864"/>
    </source>
</evidence>
<dbReference type="InterPro" id="IPR005920">
    <property type="entry name" value="HutI"/>
</dbReference>
<evidence type="ECO:0000259" key="8">
    <source>
        <dbReference type="Pfam" id="PF01979"/>
    </source>
</evidence>
<dbReference type="Gene3D" id="2.30.40.10">
    <property type="entry name" value="Urease, subunit C, domain 1"/>
    <property type="match status" value="1"/>
</dbReference>
<dbReference type="InterPro" id="IPR011059">
    <property type="entry name" value="Metal-dep_hydrolase_composite"/>
</dbReference>
<sequence>MARLPYDKWQFISPTSFFILYENQARLIMKVILVNIKELVQVEEEARAWVAGKEMNELKVLHDAFLVINDDQIENFGLMQDFDETAVDGADMMMEIDCTGKIVMPGYCDSHTHLVFATSREQEFVDRINGLSYEEIARRGGGILNSAKRLEQASEDELYLSAMARLDEIKQLGTTAVEIKSGYGLSVKSELKMLRVIQRLKETSPLTIKSTFLGAHAMPVEYKNKRQKYIQLIIQEMLPEISQQGLADYMDVFCDRGFFSVSETAQLLEAAWKYDLQPKIHANELGLTGGVQVGVQYQALSVDHLEHVGEAEIEALLGSKTMPTVLPGAAFFLSLPLSPVRKMMNAGLPIALASDFNPGSSPSGNMNFIQSLACINYKMTPEEAINACTLNSAYAMGIEKSCGSICRGKLANLFITKVLPGYAAIPYFYGSNPVETVIINGEIY</sequence>
<keyword evidence="6 7" id="KW-0408">Iron</keyword>
<feature type="binding site" evidence="7">
    <location>
        <position position="355"/>
    </location>
    <ligand>
        <name>Fe(3+)</name>
        <dbReference type="ChEBI" id="CHEBI:29034"/>
    </ligand>
</feature>
<keyword evidence="10" id="KW-1185">Reference proteome</keyword>
<proteinExistence type="inferred from homology"/>
<comment type="subcellular location">
    <subcellularLocation>
        <location evidence="7">Cytoplasm</location>
    </subcellularLocation>
</comment>
<evidence type="ECO:0000256" key="7">
    <source>
        <dbReference type="HAMAP-Rule" id="MF_00372"/>
    </source>
</evidence>
<dbReference type="GO" id="GO:0005506">
    <property type="term" value="F:iron ion binding"/>
    <property type="evidence" value="ECO:0007669"/>
    <property type="project" value="UniProtKB-UniRule"/>
</dbReference>
<feature type="binding site" evidence="7">
    <location>
        <position position="284"/>
    </location>
    <ligand>
        <name>4-imidazolone-5-propanoate</name>
        <dbReference type="ChEBI" id="CHEBI:77893"/>
    </ligand>
</feature>
<comment type="cofactor">
    <cofactor evidence="7">
        <name>Zn(2+)</name>
        <dbReference type="ChEBI" id="CHEBI:29105"/>
    </cofactor>
    <cofactor evidence="7">
        <name>Fe(3+)</name>
        <dbReference type="ChEBI" id="CHEBI:29034"/>
    </cofactor>
    <text evidence="7">Binds 1 zinc or iron ion per subunit.</text>
</comment>
<dbReference type="Gene3D" id="3.20.20.140">
    <property type="entry name" value="Metal-dependent hydrolases"/>
    <property type="match status" value="1"/>
</dbReference>
<dbReference type="FunFam" id="3.20.20.140:FF:000007">
    <property type="entry name" value="Imidazolonepropionase"/>
    <property type="match status" value="1"/>
</dbReference>
<comment type="pathway">
    <text evidence="7">Amino-acid degradation; L-histidine degradation into L-glutamate; N-formimidoyl-L-glutamate from L-histidine: step 3/3.</text>
</comment>
<gene>
    <name evidence="7" type="primary">hutI</name>
    <name evidence="9" type="ORF">NC99_06210</name>
</gene>
<dbReference type="GO" id="GO:0019557">
    <property type="term" value="P:L-histidine catabolic process to glutamate and formate"/>
    <property type="evidence" value="ECO:0007669"/>
    <property type="project" value="UniProtKB-UniPathway"/>
</dbReference>
<dbReference type="HAMAP" id="MF_00372">
    <property type="entry name" value="HutI"/>
    <property type="match status" value="1"/>
</dbReference>
<dbReference type="PATRIC" id="fig|1409788.3.peg.636"/>
<dbReference type="GO" id="GO:0050480">
    <property type="term" value="F:imidazolonepropionase activity"/>
    <property type="evidence" value="ECO:0007669"/>
    <property type="project" value="UniProtKB-UniRule"/>
</dbReference>
<comment type="caution">
    <text evidence="9">The sequence shown here is derived from an EMBL/GenBank/DDBJ whole genome shotgun (WGS) entry which is preliminary data.</text>
</comment>
<dbReference type="PANTHER" id="PTHR42752:SF1">
    <property type="entry name" value="IMIDAZOLONEPROPIONASE-RELATED"/>
    <property type="match status" value="1"/>
</dbReference>
<feature type="binding site" evidence="7">
    <location>
        <position position="360"/>
    </location>
    <ligand>
        <name>4-imidazolone-5-propanoate</name>
        <dbReference type="ChEBI" id="CHEBI:77893"/>
    </ligand>
</feature>
<keyword evidence="4 7" id="KW-0369">Histidine metabolism</keyword>
<feature type="binding site" evidence="7">
    <location>
        <position position="111"/>
    </location>
    <ligand>
        <name>Fe(3+)</name>
        <dbReference type="ChEBI" id="CHEBI:29034"/>
    </ligand>
</feature>
<feature type="binding site" evidence="7">
    <location>
        <position position="359"/>
    </location>
    <ligand>
        <name>N-formimidoyl-L-glutamate</name>
        <dbReference type="ChEBI" id="CHEBI:58928"/>
    </ligand>
</feature>
<name>A0A0L8VE67_9BACT</name>